<feature type="transmembrane region" description="Helical" evidence="1">
    <location>
        <begin position="12"/>
        <end position="34"/>
    </location>
</feature>
<keyword evidence="1" id="KW-0472">Membrane</keyword>
<comment type="caution">
    <text evidence="2">The sequence shown here is derived from an EMBL/GenBank/DDBJ whole genome shotgun (WGS) entry which is preliminary data.</text>
</comment>
<keyword evidence="1" id="KW-1133">Transmembrane helix</keyword>
<organism evidence="2 3">
    <name type="scientific">Prymnesium parvum</name>
    <name type="common">Toxic golden alga</name>
    <dbReference type="NCBI Taxonomy" id="97485"/>
    <lineage>
        <taxon>Eukaryota</taxon>
        <taxon>Haptista</taxon>
        <taxon>Haptophyta</taxon>
        <taxon>Prymnesiophyceae</taxon>
        <taxon>Prymnesiales</taxon>
        <taxon>Prymnesiaceae</taxon>
        <taxon>Prymnesium</taxon>
    </lineage>
</organism>
<accession>A0AB34IUY6</accession>
<dbReference type="AlphaFoldDB" id="A0AB34IUY6"/>
<protein>
    <submittedName>
        <fullName evidence="2">Uncharacterized protein</fullName>
    </submittedName>
</protein>
<keyword evidence="3" id="KW-1185">Reference proteome</keyword>
<dbReference type="Proteomes" id="UP001515480">
    <property type="component" value="Unassembled WGS sequence"/>
</dbReference>
<feature type="transmembrane region" description="Helical" evidence="1">
    <location>
        <begin position="118"/>
        <end position="139"/>
    </location>
</feature>
<feature type="transmembrane region" description="Helical" evidence="1">
    <location>
        <begin position="54"/>
        <end position="75"/>
    </location>
</feature>
<evidence type="ECO:0000313" key="3">
    <source>
        <dbReference type="Proteomes" id="UP001515480"/>
    </source>
</evidence>
<proteinExistence type="predicted"/>
<name>A0AB34IUY6_PRYPA</name>
<keyword evidence="1" id="KW-0812">Transmembrane</keyword>
<feature type="transmembrane region" description="Helical" evidence="1">
    <location>
        <begin position="151"/>
        <end position="176"/>
    </location>
</feature>
<gene>
    <name evidence="2" type="ORF">AB1Y20_007842</name>
</gene>
<evidence type="ECO:0000313" key="2">
    <source>
        <dbReference type="EMBL" id="KAL1506978.1"/>
    </source>
</evidence>
<reference evidence="2 3" key="1">
    <citation type="journal article" date="2024" name="Science">
        <title>Giant polyketide synthase enzymes in the biosynthesis of giant marine polyether toxins.</title>
        <authorList>
            <person name="Fallon T.R."/>
            <person name="Shende V.V."/>
            <person name="Wierzbicki I.H."/>
            <person name="Pendleton A.L."/>
            <person name="Watervoot N.F."/>
            <person name="Auber R.P."/>
            <person name="Gonzalez D.J."/>
            <person name="Wisecaver J.H."/>
            <person name="Moore B.S."/>
        </authorList>
    </citation>
    <scope>NUCLEOTIDE SEQUENCE [LARGE SCALE GENOMIC DNA]</scope>
    <source>
        <strain evidence="2 3">12B1</strain>
    </source>
</reference>
<evidence type="ECO:0000256" key="1">
    <source>
        <dbReference type="SAM" id="Phobius"/>
    </source>
</evidence>
<feature type="transmembrane region" description="Helical" evidence="1">
    <location>
        <begin position="87"/>
        <end position="106"/>
    </location>
</feature>
<sequence length="240" mass="25556">MADDSDAIPGRMTVLLSSWVFIFASIFLLAEFIAIHEASPTTCNVLGTLSDLGWAIGFILLIDWLVFHIFPAFGASRRALTGATLKLIASVLFLLQPVAGLLAPSYGLPGVGIPWSNLVGILFFHAGNCVDAVGMCFSFDTKAPLAWWNWPALGMWVYCAATWLLVAGNAIFFFSIAAPWGPGVDVGGAAQHVEALQEGGASLLLIGSVIYTAWASRAREMNTQTDTSPMISPLAYGSDP</sequence>
<dbReference type="EMBL" id="JBGBPQ010000018">
    <property type="protein sequence ID" value="KAL1506978.1"/>
    <property type="molecule type" value="Genomic_DNA"/>
</dbReference>
<feature type="transmembrane region" description="Helical" evidence="1">
    <location>
        <begin position="196"/>
        <end position="214"/>
    </location>
</feature>